<gene>
    <name evidence="1" type="ORF">ACFPFO_03615</name>
</gene>
<evidence type="ECO:0000313" key="2">
    <source>
        <dbReference type="Proteomes" id="UP001595925"/>
    </source>
</evidence>
<comment type="caution">
    <text evidence="1">The sequence shown here is derived from an EMBL/GenBank/DDBJ whole genome shotgun (WGS) entry which is preliminary data.</text>
</comment>
<proteinExistence type="predicted"/>
<protein>
    <submittedName>
        <fullName evidence="1">Uncharacterized protein</fullName>
    </submittedName>
</protein>
<accession>A0ABD5QAV7</accession>
<dbReference type="Proteomes" id="UP001595925">
    <property type="component" value="Unassembled WGS sequence"/>
</dbReference>
<dbReference type="AlphaFoldDB" id="A0ABD5QAV7"/>
<evidence type="ECO:0000313" key="1">
    <source>
        <dbReference type="EMBL" id="MFC4986873.1"/>
    </source>
</evidence>
<dbReference type="EMBL" id="JBHSJG010000012">
    <property type="protein sequence ID" value="MFC4986873.1"/>
    <property type="molecule type" value="Genomic_DNA"/>
</dbReference>
<keyword evidence="2" id="KW-1185">Reference proteome</keyword>
<organism evidence="1 2">
    <name type="scientific">Saliphagus infecundisoli</name>
    <dbReference type="NCBI Taxonomy" id="1849069"/>
    <lineage>
        <taxon>Archaea</taxon>
        <taxon>Methanobacteriati</taxon>
        <taxon>Methanobacteriota</taxon>
        <taxon>Stenosarchaea group</taxon>
        <taxon>Halobacteria</taxon>
        <taxon>Halobacteriales</taxon>
        <taxon>Natrialbaceae</taxon>
        <taxon>Saliphagus</taxon>
    </lineage>
</organism>
<dbReference type="RefSeq" id="WP_224829153.1">
    <property type="nucleotide sequence ID" value="NZ_JAIVEF010000015.1"/>
</dbReference>
<sequence length="160" mass="17945">MAEMGLTLTDRWHLLGKHACRHVDSSEFQETREFNEIALTHPEWGSLGVPSDSGGPGASWCRHCEQTIDDMQSRRFNTIIDLKALVPYRDISWRTVDREEDCSWCGKADSATQYDSDLDEIVCPACAQKYNSPGTEVADPPIRSSLVVIKGELTPFNLLT</sequence>
<reference evidence="1 2" key="1">
    <citation type="journal article" date="2019" name="Int. J. Syst. Evol. Microbiol.">
        <title>The Global Catalogue of Microorganisms (GCM) 10K type strain sequencing project: providing services to taxonomists for standard genome sequencing and annotation.</title>
        <authorList>
            <consortium name="The Broad Institute Genomics Platform"/>
            <consortium name="The Broad Institute Genome Sequencing Center for Infectious Disease"/>
            <person name="Wu L."/>
            <person name="Ma J."/>
        </authorList>
    </citation>
    <scope>NUCLEOTIDE SEQUENCE [LARGE SCALE GENOMIC DNA]</scope>
    <source>
        <strain evidence="1 2">CGMCC 1.15824</strain>
    </source>
</reference>
<name>A0ABD5QAV7_9EURY</name>